<gene>
    <name evidence="2" type="ORF">BHAOGJBA_3305</name>
</gene>
<reference evidence="2" key="1">
    <citation type="journal article" date="2016" name="Front. Microbiol.">
        <title>Genome Sequence of the Piezophilic, Mesophilic Sulfate-Reducing Bacterium Desulfovibrio indicus J2T.</title>
        <authorList>
            <person name="Cao J."/>
            <person name="Maignien L."/>
            <person name="Shao Z."/>
            <person name="Alain K."/>
            <person name="Jebbar M."/>
        </authorList>
    </citation>
    <scope>NUCLEOTIDE SEQUENCE</scope>
    <source>
        <strain evidence="2">DSM 16372</strain>
    </source>
</reference>
<comment type="caution">
    <text evidence="2">The sequence shown here is derived from an EMBL/GenBank/DDBJ whole genome shotgun (WGS) entry which is preliminary data.</text>
</comment>
<reference evidence="2" key="2">
    <citation type="submission" date="2021-08" db="EMBL/GenBank/DDBJ databases">
        <authorList>
            <person name="Tani A."/>
            <person name="Ola A."/>
            <person name="Ogura Y."/>
            <person name="Katsura K."/>
            <person name="Hayashi T."/>
        </authorList>
    </citation>
    <scope>NUCLEOTIDE SEQUENCE</scope>
    <source>
        <strain evidence="2">DSM 16372</strain>
    </source>
</reference>
<keyword evidence="1" id="KW-0472">Membrane</keyword>
<evidence type="ECO:0000313" key="2">
    <source>
        <dbReference type="EMBL" id="GJD89775.1"/>
    </source>
</evidence>
<evidence type="ECO:0008006" key="4">
    <source>
        <dbReference type="Google" id="ProtNLM"/>
    </source>
</evidence>
<evidence type="ECO:0000256" key="1">
    <source>
        <dbReference type="SAM" id="Phobius"/>
    </source>
</evidence>
<dbReference type="AlphaFoldDB" id="A0AAV4ZQC6"/>
<protein>
    <recommendedName>
        <fullName evidence="4">Phage holin family protein</fullName>
    </recommendedName>
</protein>
<name>A0AAV4ZQC6_9HYPH</name>
<dbReference type="EMBL" id="BPQO01000013">
    <property type="protein sequence ID" value="GJD89775.1"/>
    <property type="molecule type" value="Genomic_DNA"/>
</dbReference>
<keyword evidence="1" id="KW-0812">Transmembrane</keyword>
<organism evidence="2 3">
    <name type="scientific">Methylobacterium hispanicum</name>
    <dbReference type="NCBI Taxonomy" id="270350"/>
    <lineage>
        <taxon>Bacteria</taxon>
        <taxon>Pseudomonadati</taxon>
        <taxon>Pseudomonadota</taxon>
        <taxon>Alphaproteobacteria</taxon>
        <taxon>Hyphomicrobiales</taxon>
        <taxon>Methylobacteriaceae</taxon>
        <taxon>Methylobacterium</taxon>
    </lineage>
</organism>
<feature type="transmembrane region" description="Helical" evidence="1">
    <location>
        <begin position="74"/>
        <end position="97"/>
    </location>
</feature>
<proteinExistence type="predicted"/>
<accession>A0AAV4ZQC6</accession>
<dbReference type="Proteomes" id="UP001055247">
    <property type="component" value="Unassembled WGS sequence"/>
</dbReference>
<keyword evidence="1" id="KW-1133">Transmembrane helix</keyword>
<feature type="transmembrane region" description="Helical" evidence="1">
    <location>
        <begin position="37"/>
        <end position="54"/>
    </location>
</feature>
<sequence>MDGLTDPDPEVRRVARALHRLEALAARRRLRVRVMRGLRGILGGGATLGLLIKAKVAGSLGLKVALAALVGLGLAWPALVLLVLGLVGVLLAILSLFDGGGSTPLDCDCPCDCKRKEERALRLKRMIARRRDWLQARLGPAPGREAPARYAPRV</sequence>
<dbReference type="RefSeq" id="WP_066919887.1">
    <property type="nucleotide sequence ID" value="NZ_BPQO01000013.1"/>
</dbReference>
<evidence type="ECO:0000313" key="3">
    <source>
        <dbReference type="Proteomes" id="UP001055247"/>
    </source>
</evidence>
<keyword evidence="3" id="KW-1185">Reference proteome</keyword>